<feature type="compositionally biased region" description="Basic residues" evidence="10">
    <location>
        <begin position="197"/>
        <end position="206"/>
    </location>
</feature>
<dbReference type="GO" id="GO:0006364">
    <property type="term" value="P:rRNA processing"/>
    <property type="evidence" value="ECO:0000318"/>
    <property type="project" value="GO_Central"/>
</dbReference>
<dbReference type="InterPro" id="IPR013784">
    <property type="entry name" value="Carb-bd-like_fold"/>
</dbReference>
<proteinExistence type="inferred from homology"/>
<dbReference type="GO" id="GO:0004519">
    <property type="term" value="F:endonuclease activity"/>
    <property type="evidence" value="ECO:0007669"/>
    <property type="project" value="UniProtKB-KW"/>
</dbReference>
<feature type="region of interest" description="Disordered" evidence="10">
    <location>
        <begin position="58"/>
        <end position="131"/>
    </location>
</feature>
<feature type="compositionally biased region" description="Low complexity" evidence="10">
    <location>
        <begin position="1379"/>
        <end position="1390"/>
    </location>
</feature>
<feature type="compositionally biased region" description="Basic and acidic residues" evidence="10">
    <location>
        <begin position="334"/>
        <end position="351"/>
    </location>
</feature>
<protein>
    <recommendedName>
        <fullName evidence="11">CBM20 domain-containing protein</fullName>
    </recommendedName>
</protein>
<evidence type="ECO:0000313" key="12">
    <source>
        <dbReference type="EMBL" id="PTQ31503.1"/>
    </source>
</evidence>
<keyword evidence="6" id="KW-0378">Hydrolase</keyword>
<dbReference type="Gene3D" id="2.40.50.140">
    <property type="entry name" value="Nucleic acid-binding proteins"/>
    <property type="match status" value="1"/>
</dbReference>
<keyword evidence="13" id="KW-1185">Reference proteome</keyword>
<dbReference type="PANTHER" id="PTHR30001:SF1">
    <property type="entry name" value="RIBONUCLEASE E_G-LIKE PROTEIN, CHLOROPLASTIC"/>
    <property type="match status" value="1"/>
</dbReference>
<dbReference type="InterPro" id="IPR002044">
    <property type="entry name" value="CBM20"/>
</dbReference>
<feature type="domain" description="CBM20" evidence="11">
    <location>
        <begin position="486"/>
        <end position="599"/>
    </location>
</feature>
<keyword evidence="3" id="KW-0540">Nuclease</keyword>
<dbReference type="NCBIfam" id="TIGR00757">
    <property type="entry name" value="RNaseEG"/>
    <property type="match status" value="1"/>
</dbReference>
<dbReference type="InterPro" id="IPR012340">
    <property type="entry name" value="NA-bd_OB-fold"/>
</dbReference>
<feature type="region of interest" description="Disordered" evidence="10">
    <location>
        <begin position="835"/>
        <end position="903"/>
    </location>
</feature>
<feature type="compositionally biased region" description="Basic and acidic residues" evidence="10">
    <location>
        <begin position="207"/>
        <end position="219"/>
    </location>
</feature>
<keyword evidence="7" id="KW-0460">Magnesium</keyword>
<dbReference type="InterPro" id="IPR019307">
    <property type="entry name" value="RNA-bd_AU-1/RNase_E/G"/>
</dbReference>
<feature type="compositionally biased region" description="Basic and acidic residues" evidence="10">
    <location>
        <begin position="375"/>
        <end position="386"/>
    </location>
</feature>
<evidence type="ECO:0000256" key="3">
    <source>
        <dbReference type="ARBA" id="ARBA00022722"/>
    </source>
</evidence>
<feature type="region of interest" description="Disordered" evidence="10">
    <location>
        <begin position="1366"/>
        <end position="1428"/>
    </location>
</feature>
<comment type="function">
    <text evidence="9">Involved in intercistronic processing of primary transcripts from chloroplast operons. The endonucleolytic activity of the enzyme depends on the number of phosphates at the 5' end, is inhibited by structured RNA, and preferentially cleaves A/U-rich sequences.</text>
</comment>
<comment type="cofactor">
    <cofactor evidence="1">
        <name>Mg(2+)</name>
        <dbReference type="ChEBI" id="CHEBI:18420"/>
    </cofactor>
</comment>
<accession>A0A2R6WCD0</accession>
<keyword evidence="8" id="KW-0694">RNA-binding</keyword>
<dbReference type="EMBL" id="KZ772783">
    <property type="protein sequence ID" value="PTQ31503.1"/>
    <property type="molecule type" value="Genomic_DNA"/>
</dbReference>
<dbReference type="Gene3D" id="2.60.40.10">
    <property type="entry name" value="Immunoglobulins"/>
    <property type="match status" value="1"/>
</dbReference>
<feature type="compositionally biased region" description="Low complexity" evidence="10">
    <location>
        <begin position="59"/>
        <end position="68"/>
    </location>
</feature>
<evidence type="ECO:0000256" key="2">
    <source>
        <dbReference type="ARBA" id="ARBA00005522"/>
    </source>
</evidence>
<evidence type="ECO:0000256" key="6">
    <source>
        <dbReference type="ARBA" id="ARBA00022801"/>
    </source>
</evidence>
<evidence type="ECO:0000256" key="8">
    <source>
        <dbReference type="ARBA" id="ARBA00022884"/>
    </source>
</evidence>
<dbReference type="Gene3D" id="3.40.1260.20">
    <property type="entry name" value="Ribonuclease E, catalytic domain"/>
    <property type="match status" value="1"/>
</dbReference>
<evidence type="ECO:0000256" key="10">
    <source>
        <dbReference type="SAM" id="MobiDB-lite"/>
    </source>
</evidence>
<dbReference type="GO" id="GO:2001070">
    <property type="term" value="F:starch binding"/>
    <property type="evidence" value="ECO:0007669"/>
    <property type="project" value="InterPro"/>
</dbReference>
<evidence type="ECO:0000256" key="9">
    <source>
        <dbReference type="ARBA" id="ARBA00023436"/>
    </source>
</evidence>
<dbReference type="Gramene" id="Mp7g15630.1">
    <property type="protein sequence ID" value="Mp7g15630.1.cds"/>
    <property type="gene ID" value="Mp7g15630"/>
</dbReference>
<evidence type="ECO:0000256" key="5">
    <source>
        <dbReference type="ARBA" id="ARBA00022759"/>
    </source>
</evidence>
<comment type="similarity">
    <text evidence="2">Belongs to the RNase E/G family.</text>
</comment>
<feature type="compositionally biased region" description="Polar residues" evidence="10">
    <location>
        <begin position="94"/>
        <end position="105"/>
    </location>
</feature>
<evidence type="ECO:0000313" key="13">
    <source>
        <dbReference type="Proteomes" id="UP000244005"/>
    </source>
</evidence>
<dbReference type="SUPFAM" id="SSF49452">
    <property type="entry name" value="Starch-binding domain-like"/>
    <property type="match status" value="1"/>
</dbReference>
<keyword evidence="4" id="KW-0479">Metal-binding</keyword>
<dbReference type="Pfam" id="PF00686">
    <property type="entry name" value="CBM_20"/>
    <property type="match status" value="1"/>
</dbReference>
<feature type="compositionally biased region" description="Basic residues" evidence="10">
    <location>
        <begin position="441"/>
        <end position="451"/>
    </location>
</feature>
<dbReference type="PROSITE" id="PS51166">
    <property type="entry name" value="CBM20"/>
    <property type="match status" value="1"/>
</dbReference>
<evidence type="ECO:0000256" key="4">
    <source>
        <dbReference type="ARBA" id="ARBA00022723"/>
    </source>
</evidence>
<organism evidence="12 13">
    <name type="scientific">Marchantia polymorpha</name>
    <name type="common">Common liverwort</name>
    <name type="synonym">Marchantia aquatica</name>
    <dbReference type="NCBI Taxonomy" id="3197"/>
    <lineage>
        <taxon>Eukaryota</taxon>
        <taxon>Viridiplantae</taxon>
        <taxon>Streptophyta</taxon>
        <taxon>Embryophyta</taxon>
        <taxon>Marchantiophyta</taxon>
        <taxon>Marchantiopsida</taxon>
        <taxon>Marchantiidae</taxon>
        <taxon>Marchantiales</taxon>
        <taxon>Marchantiaceae</taxon>
        <taxon>Marchantia</taxon>
    </lineage>
</organism>
<dbReference type="Pfam" id="PF10150">
    <property type="entry name" value="RNase_E_G"/>
    <property type="match status" value="1"/>
</dbReference>
<dbReference type="SMART" id="SM01065">
    <property type="entry name" value="CBM_2"/>
    <property type="match status" value="1"/>
</dbReference>
<feature type="region of interest" description="Disordered" evidence="10">
    <location>
        <begin position="409"/>
        <end position="467"/>
    </location>
</feature>
<dbReference type="SUPFAM" id="SSF50249">
    <property type="entry name" value="Nucleic acid-binding proteins"/>
    <property type="match status" value="1"/>
</dbReference>
<feature type="compositionally biased region" description="Basic and acidic residues" evidence="10">
    <location>
        <begin position="251"/>
        <end position="266"/>
    </location>
</feature>
<gene>
    <name evidence="12" type="ORF">MARPO_0111s0056</name>
</gene>
<feature type="compositionally biased region" description="Basic and acidic residues" evidence="10">
    <location>
        <begin position="1419"/>
        <end position="1428"/>
    </location>
</feature>
<evidence type="ECO:0000256" key="7">
    <source>
        <dbReference type="ARBA" id="ARBA00022842"/>
    </source>
</evidence>
<dbReference type="PANTHER" id="PTHR30001">
    <property type="entry name" value="RIBONUCLEASE"/>
    <property type="match status" value="1"/>
</dbReference>
<feature type="compositionally biased region" description="Basic and acidic residues" evidence="10">
    <location>
        <begin position="69"/>
        <end position="90"/>
    </location>
</feature>
<feature type="region of interest" description="Disordered" evidence="10">
    <location>
        <begin position="185"/>
        <end position="397"/>
    </location>
</feature>
<keyword evidence="5" id="KW-0255">Endonuclease</keyword>
<dbReference type="GO" id="GO:0016787">
    <property type="term" value="F:hydrolase activity"/>
    <property type="evidence" value="ECO:0007669"/>
    <property type="project" value="UniProtKB-KW"/>
</dbReference>
<feature type="compositionally biased region" description="Acidic residues" evidence="10">
    <location>
        <begin position="856"/>
        <end position="903"/>
    </location>
</feature>
<dbReference type="GO" id="GO:0005737">
    <property type="term" value="C:cytoplasm"/>
    <property type="evidence" value="ECO:0000318"/>
    <property type="project" value="GO_Central"/>
</dbReference>
<dbReference type="GO" id="GO:0046872">
    <property type="term" value="F:metal ion binding"/>
    <property type="evidence" value="ECO:0007669"/>
    <property type="project" value="UniProtKB-KW"/>
</dbReference>
<dbReference type="OrthoDB" id="6123450at2759"/>
<reference evidence="13" key="1">
    <citation type="journal article" date="2017" name="Cell">
        <title>Insights into land plant evolution garnered from the Marchantia polymorpha genome.</title>
        <authorList>
            <person name="Bowman J.L."/>
            <person name="Kohchi T."/>
            <person name="Yamato K.T."/>
            <person name="Jenkins J."/>
            <person name="Shu S."/>
            <person name="Ishizaki K."/>
            <person name="Yamaoka S."/>
            <person name="Nishihama R."/>
            <person name="Nakamura Y."/>
            <person name="Berger F."/>
            <person name="Adam C."/>
            <person name="Aki S.S."/>
            <person name="Althoff F."/>
            <person name="Araki T."/>
            <person name="Arteaga-Vazquez M.A."/>
            <person name="Balasubrmanian S."/>
            <person name="Barry K."/>
            <person name="Bauer D."/>
            <person name="Boehm C.R."/>
            <person name="Briginshaw L."/>
            <person name="Caballero-Perez J."/>
            <person name="Catarino B."/>
            <person name="Chen F."/>
            <person name="Chiyoda S."/>
            <person name="Chovatia M."/>
            <person name="Davies K.M."/>
            <person name="Delmans M."/>
            <person name="Demura T."/>
            <person name="Dierschke T."/>
            <person name="Dolan L."/>
            <person name="Dorantes-Acosta A.E."/>
            <person name="Eklund D.M."/>
            <person name="Florent S.N."/>
            <person name="Flores-Sandoval E."/>
            <person name="Fujiyama A."/>
            <person name="Fukuzawa H."/>
            <person name="Galik B."/>
            <person name="Grimanelli D."/>
            <person name="Grimwood J."/>
            <person name="Grossniklaus U."/>
            <person name="Hamada T."/>
            <person name="Haseloff J."/>
            <person name="Hetherington A.J."/>
            <person name="Higo A."/>
            <person name="Hirakawa Y."/>
            <person name="Hundley H.N."/>
            <person name="Ikeda Y."/>
            <person name="Inoue K."/>
            <person name="Inoue S.I."/>
            <person name="Ishida S."/>
            <person name="Jia Q."/>
            <person name="Kakita M."/>
            <person name="Kanazawa T."/>
            <person name="Kawai Y."/>
            <person name="Kawashima T."/>
            <person name="Kennedy M."/>
            <person name="Kinose K."/>
            <person name="Kinoshita T."/>
            <person name="Kohara Y."/>
            <person name="Koide E."/>
            <person name="Komatsu K."/>
            <person name="Kopischke S."/>
            <person name="Kubo M."/>
            <person name="Kyozuka J."/>
            <person name="Lagercrantz U."/>
            <person name="Lin S.S."/>
            <person name="Lindquist E."/>
            <person name="Lipzen A.M."/>
            <person name="Lu C.W."/>
            <person name="De Luna E."/>
            <person name="Martienssen R.A."/>
            <person name="Minamino N."/>
            <person name="Mizutani M."/>
            <person name="Mizutani M."/>
            <person name="Mochizuki N."/>
            <person name="Monte I."/>
            <person name="Mosher R."/>
            <person name="Nagasaki H."/>
            <person name="Nakagami H."/>
            <person name="Naramoto S."/>
            <person name="Nishitani K."/>
            <person name="Ohtani M."/>
            <person name="Okamoto T."/>
            <person name="Okumura M."/>
            <person name="Phillips J."/>
            <person name="Pollak B."/>
            <person name="Reinders A."/>
            <person name="Rovekamp M."/>
            <person name="Sano R."/>
            <person name="Sawa S."/>
            <person name="Schmid M.W."/>
            <person name="Shirakawa M."/>
            <person name="Solano R."/>
            <person name="Spunde A."/>
            <person name="Suetsugu N."/>
            <person name="Sugano S."/>
            <person name="Sugiyama A."/>
            <person name="Sun R."/>
            <person name="Suzuki Y."/>
            <person name="Takenaka M."/>
            <person name="Takezawa D."/>
            <person name="Tomogane H."/>
            <person name="Tsuzuki M."/>
            <person name="Ueda T."/>
            <person name="Umeda M."/>
            <person name="Ward J.M."/>
            <person name="Watanabe Y."/>
            <person name="Yazaki K."/>
            <person name="Yokoyama R."/>
            <person name="Yoshitake Y."/>
            <person name="Yotsui I."/>
            <person name="Zachgo S."/>
            <person name="Schmutz J."/>
        </authorList>
    </citation>
    <scope>NUCLEOTIDE SEQUENCE [LARGE SCALE GENOMIC DNA]</scope>
    <source>
        <strain evidence="13">Tak-1</strain>
    </source>
</reference>
<dbReference type="GO" id="GO:0004540">
    <property type="term" value="F:RNA nuclease activity"/>
    <property type="evidence" value="ECO:0000318"/>
    <property type="project" value="GO_Central"/>
</dbReference>
<dbReference type="GO" id="GO:0003723">
    <property type="term" value="F:RNA binding"/>
    <property type="evidence" value="ECO:0007669"/>
    <property type="project" value="UniProtKB-KW"/>
</dbReference>
<feature type="compositionally biased region" description="Low complexity" evidence="10">
    <location>
        <begin position="359"/>
        <end position="374"/>
    </location>
</feature>
<evidence type="ECO:0000259" key="11">
    <source>
        <dbReference type="PROSITE" id="PS51166"/>
    </source>
</evidence>
<dbReference type="InterPro" id="IPR004659">
    <property type="entry name" value="RNase_E/G"/>
</dbReference>
<evidence type="ECO:0000256" key="1">
    <source>
        <dbReference type="ARBA" id="ARBA00001946"/>
    </source>
</evidence>
<name>A0A2R6WCD0_MARPO</name>
<dbReference type="Proteomes" id="UP000244005">
    <property type="component" value="Unassembled WGS sequence"/>
</dbReference>
<dbReference type="InterPro" id="IPR013783">
    <property type="entry name" value="Ig-like_fold"/>
</dbReference>
<feature type="compositionally biased region" description="Low complexity" evidence="10">
    <location>
        <begin position="415"/>
        <end position="424"/>
    </location>
</feature>
<sequence>MALSCSLSHALANLISSVSLESVGEEGEFSSRIVLRNFNNLNSKQTHNAGRLCAVARTSKPSAVSKSSGSDDKDKVGAKGDSKGEVEVIERITVQEQKPSASTPANEVRKGEDVNPEGEGKRRRRSRRTKAEIEADEKLKTVEDFFRALDAIGEGLDIDNLDLDVSPKPLNSSIVEPQFAVDVELSGTATRNGVVKPKAKRKPRAKKIVEAEEVLKEQSVDGSSPISHEDPEIAGAAQSRSDEDSVSVGNDAREQHEHSQAKDGKKSGKKSLGAQKTSSRKKRPGRRERGVLSQEVAEASNHETTDSALEGSSEAEVVNGTPVTSRLSIEDIDMTDRHGNSADEPSQKGKYVDILSDVNLNPRDLSSSLPLDSSTRSKEQTNERESLGSTHLSMEDVQKPTNVELHEDVAGAGSGTSSASVAEETTSDALEEGTLPQRNSGAKRRRQRKKKALPDKETGEAGEGQEELVHREQDLHEGLPLQEDDFDPITWCKVYFRVEADLEPHQRLCVVGANPELGGWDLSLALPLLRAQHEGSQNLWENTIKVPQGTMLEYKYFVEAGGADEFSVDRKFGPECQYFIPLLEKQETSLELIRDLWIPDYPVKLHSLSWGSRWWEQIDNSDLFSETDSETSVDASVQKEESQFESSETGIHLKSEVVVEGRQEAGPGQAAVASEEEKVLSGNKGTDEWLKRKIRKKALPREEPWLIESMIMEQRNEFQRKKEEKVKEEAKIDSVEAVEVELKKELPPVQVEILINSPQCTMQRMAILEDGKLVELLLEPVNTRVQVGNVYLGVVRQLLPGMSGVFVDIGGFQLALLDITRNQYPYTYPNLCNPSGIQTSGSEPITFDSEGKAEEGVSEDDDEDFSSDDVDYMIDGDEEAQDDRVEDDGSAEDSGDEVDVDNDDILDDINLKEGVRGVSSHPVIRSDASGPGPITVNFGRKLKKWRKLEEGMQIIVQVKKEALGKKGPRLTAFPSLAGRFWVLVPRGRTVGVSRRITGPERRRLRGLAMELQPANFGLTVRTEALGHSREELERDLARLMETWKEILDLAASSAVAAEHETEGAVPVLLHRAMGQTLTIVRDFFNTKVHRMVIDSPQCFQEVTSYLQEVAPNLCDRVELYTGAQPIFDAYNLETEIDRFSNKRVNLPNGGYLILEETEALVSIDVNGGTGMLAQDISQGEAILEVNLAAARQIALEIRLRDIGGIIVVDFIDMDDQSHHRLVYDEMRKAIQRDRSTLNLSEISEFGLMEMTRKRVRPSVTLTISEPCPLCHGVGRVEAHETTLSRIERAVRRLLATRPKQADLLDSSKWPQFLLRVDPVMADYLRARKRKRITQLSAALKVWLTLKVALEFSSSYFQVLEQTRGSHERRANGTGHNRANQQNQHQNQQNQGAVPASGVLSKRVWPSKRRRNFGNQVFNRESRESKDSS</sequence>